<proteinExistence type="predicted"/>
<sequence length="72" mass="7665">MAGDEADGKGVRTNMNSTNNPGKPGCGEAWKYRNQDAEKRIFADNIDVHPGSGETMDVCASDFVGDEDETAA</sequence>
<dbReference type="Proteomes" id="UP000324897">
    <property type="component" value="Unassembled WGS sequence"/>
</dbReference>
<evidence type="ECO:0000313" key="3">
    <source>
        <dbReference type="Proteomes" id="UP000324897"/>
    </source>
</evidence>
<name>A0A5J9T859_9POAL</name>
<feature type="region of interest" description="Disordered" evidence="1">
    <location>
        <begin position="1"/>
        <end position="29"/>
    </location>
</feature>
<accession>A0A5J9T859</accession>
<evidence type="ECO:0000313" key="2">
    <source>
        <dbReference type="EMBL" id="TVU07437.1"/>
    </source>
</evidence>
<keyword evidence="3" id="KW-1185">Reference proteome</keyword>
<reference evidence="2 3" key="1">
    <citation type="journal article" date="2019" name="Sci. Rep.">
        <title>A high-quality genome of Eragrostis curvula grass provides insights into Poaceae evolution and supports new strategies to enhance forage quality.</title>
        <authorList>
            <person name="Carballo J."/>
            <person name="Santos B.A.C.M."/>
            <person name="Zappacosta D."/>
            <person name="Garbus I."/>
            <person name="Selva J.P."/>
            <person name="Gallo C.A."/>
            <person name="Diaz A."/>
            <person name="Albertini E."/>
            <person name="Caccamo M."/>
            <person name="Echenique V."/>
        </authorList>
    </citation>
    <scope>NUCLEOTIDE SEQUENCE [LARGE SCALE GENOMIC DNA]</scope>
    <source>
        <strain evidence="3">cv. Victoria</strain>
        <tissue evidence="2">Leaf</tissue>
    </source>
</reference>
<feature type="compositionally biased region" description="Basic and acidic residues" evidence="1">
    <location>
        <begin position="1"/>
        <end position="10"/>
    </location>
</feature>
<dbReference type="Gramene" id="TVU07437">
    <property type="protein sequence ID" value="TVU07437"/>
    <property type="gene ID" value="EJB05_47492"/>
</dbReference>
<evidence type="ECO:0000256" key="1">
    <source>
        <dbReference type="SAM" id="MobiDB-lite"/>
    </source>
</evidence>
<protein>
    <submittedName>
        <fullName evidence="2">Uncharacterized protein</fullName>
    </submittedName>
</protein>
<gene>
    <name evidence="2" type="ORF">EJB05_47492</name>
</gene>
<comment type="caution">
    <text evidence="2">The sequence shown here is derived from an EMBL/GenBank/DDBJ whole genome shotgun (WGS) entry which is preliminary data.</text>
</comment>
<dbReference type="AlphaFoldDB" id="A0A5J9T859"/>
<organism evidence="2 3">
    <name type="scientific">Eragrostis curvula</name>
    <name type="common">weeping love grass</name>
    <dbReference type="NCBI Taxonomy" id="38414"/>
    <lineage>
        <taxon>Eukaryota</taxon>
        <taxon>Viridiplantae</taxon>
        <taxon>Streptophyta</taxon>
        <taxon>Embryophyta</taxon>
        <taxon>Tracheophyta</taxon>
        <taxon>Spermatophyta</taxon>
        <taxon>Magnoliopsida</taxon>
        <taxon>Liliopsida</taxon>
        <taxon>Poales</taxon>
        <taxon>Poaceae</taxon>
        <taxon>PACMAD clade</taxon>
        <taxon>Chloridoideae</taxon>
        <taxon>Eragrostideae</taxon>
        <taxon>Eragrostidinae</taxon>
        <taxon>Eragrostis</taxon>
    </lineage>
</organism>
<dbReference type="EMBL" id="RWGY01000045">
    <property type="protein sequence ID" value="TVU07437.1"/>
    <property type="molecule type" value="Genomic_DNA"/>
</dbReference>